<accession>A0A099KZP2</accession>
<evidence type="ECO:0000313" key="8">
    <source>
        <dbReference type="Proteomes" id="UP000029868"/>
    </source>
</evidence>
<dbReference type="Pfam" id="PF04960">
    <property type="entry name" value="Glutaminase"/>
    <property type="match status" value="1"/>
</dbReference>
<evidence type="ECO:0000256" key="4">
    <source>
        <dbReference type="ARBA" id="ARBA00022801"/>
    </source>
</evidence>
<name>A0A099KZP2_COLPS</name>
<feature type="binding site" evidence="6">
    <location>
        <position position="113"/>
    </location>
    <ligand>
        <name>substrate</name>
    </ligand>
</feature>
<evidence type="ECO:0000256" key="5">
    <source>
        <dbReference type="ARBA" id="ARBA00049534"/>
    </source>
</evidence>
<evidence type="ECO:0000256" key="2">
    <source>
        <dbReference type="ARBA" id="ARBA00011881"/>
    </source>
</evidence>
<feature type="binding site" evidence="6">
    <location>
        <position position="191"/>
    </location>
    <ligand>
        <name>substrate</name>
    </ligand>
</feature>
<proteinExistence type="inferred from homology"/>
<dbReference type="NCBIfam" id="NF002132">
    <property type="entry name" value="PRK00971.1-1"/>
    <property type="match status" value="1"/>
</dbReference>
<comment type="similarity">
    <text evidence="1 6">Belongs to the glutaminase family.</text>
</comment>
<dbReference type="Proteomes" id="UP000029868">
    <property type="component" value="Unassembled WGS sequence"/>
</dbReference>
<evidence type="ECO:0000256" key="6">
    <source>
        <dbReference type="HAMAP-Rule" id="MF_00313"/>
    </source>
</evidence>
<dbReference type="GO" id="GO:0006537">
    <property type="term" value="P:glutamate biosynthetic process"/>
    <property type="evidence" value="ECO:0007669"/>
    <property type="project" value="TreeGrafter"/>
</dbReference>
<sequence>MNLLAVLKEIHQEVTPLLGQGNVAKYIPALAKTDPMQFGMAITLNDGQFYGVGSYEKTFSIQSIAKVFSYTLALRAYQNDLYKRVWREPSGTAFNSLIQLEKEAGIPRNPFINAGAIAVCDSLVTHYSPDKTALNEVITFIHECCGERTITFDQAVSESEMEHGFRNIALANLMKSFGNFENDVHSVIETYFQVCSIAMSAKQLSRSMLYLANNGTDPISRKNFISSPQAKRINSLMLTCGHYDASGDFAFRVGLPGKSGVGGGIVAVVPGKMSIAVYSPALNKYGNSLVGTKALELFTTKTGLSIF</sequence>
<comment type="subunit">
    <text evidence="2 6">Homotetramer.</text>
</comment>
<dbReference type="GO" id="GO:0006543">
    <property type="term" value="P:L-glutamine catabolic process"/>
    <property type="evidence" value="ECO:0007669"/>
    <property type="project" value="TreeGrafter"/>
</dbReference>
<dbReference type="RefSeq" id="WP_033081561.1">
    <property type="nucleotide sequence ID" value="NZ_JQEC01000015.1"/>
</dbReference>
<feature type="binding site" evidence="6">
    <location>
        <position position="243"/>
    </location>
    <ligand>
        <name>substrate</name>
    </ligand>
</feature>
<feature type="binding site" evidence="6">
    <location>
        <position position="63"/>
    </location>
    <ligand>
        <name>substrate</name>
    </ligand>
</feature>
<dbReference type="PANTHER" id="PTHR12544:SF29">
    <property type="entry name" value="GLUTAMINASE"/>
    <property type="match status" value="1"/>
</dbReference>
<dbReference type="Gene3D" id="3.40.710.10">
    <property type="entry name" value="DD-peptidase/beta-lactamase superfamily"/>
    <property type="match status" value="1"/>
</dbReference>
<feature type="binding site" evidence="6">
    <location>
        <position position="160"/>
    </location>
    <ligand>
        <name>substrate</name>
    </ligand>
</feature>
<feature type="binding site" evidence="6">
    <location>
        <position position="261"/>
    </location>
    <ligand>
        <name>substrate</name>
    </ligand>
</feature>
<dbReference type="SUPFAM" id="SSF56601">
    <property type="entry name" value="beta-lactamase/transpeptidase-like"/>
    <property type="match status" value="1"/>
</dbReference>
<organism evidence="7 8">
    <name type="scientific">Colwellia psychrerythraea</name>
    <name type="common">Vibrio psychroerythus</name>
    <dbReference type="NCBI Taxonomy" id="28229"/>
    <lineage>
        <taxon>Bacteria</taxon>
        <taxon>Pseudomonadati</taxon>
        <taxon>Pseudomonadota</taxon>
        <taxon>Gammaproteobacteria</taxon>
        <taxon>Alteromonadales</taxon>
        <taxon>Colwelliaceae</taxon>
        <taxon>Colwellia</taxon>
    </lineage>
</organism>
<feature type="binding site" evidence="6">
    <location>
        <position position="167"/>
    </location>
    <ligand>
        <name>substrate</name>
    </ligand>
</feature>
<gene>
    <name evidence="6" type="primary">glsA</name>
    <name evidence="7" type="ORF">GAB14E_1865</name>
</gene>
<dbReference type="InterPro" id="IPR015868">
    <property type="entry name" value="Glutaminase"/>
</dbReference>
<dbReference type="FunFam" id="3.40.710.10:FF:000005">
    <property type="entry name" value="Glutaminase"/>
    <property type="match status" value="1"/>
</dbReference>
<dbReference type="InterPro" id="IPR012338">
    <property type="entry name" value="Beta-lactam/transpept-like"/>
</dbReference>
<dbReference type="AlphaFoldDB" id="A0A099KZP2"/>
<keyword evidence="6" id="KW-0007">Acetylation</keyword>
<dbReference type="OrthoDB" id="9788822at2"/>
<comment type="caution">
    <text evidence="7">The sequence shown here is derived from an EMBL/GenBank/DDBJ whole genome shotgun (WGS) entry which is preliminary data.</text>
</comment>
<dbReference type="NCBIfam" id="NF002133">
    <property type="entry name" value="PRK00971.1-2"/>
    <property type="match status" value="1"/>
</dbReference>
<evidence type="ECO:0000313" key="7">
    <source>
        <dbReference type="EMBL" id="KGJ95083.1"/>
    </source>
</evidence>
<keyword evidence="4 6" id="KW-0378">Hydrolase</keyword>
<dbReference type="GO" id="GO:0004359">
    <property type="term" value="F:glutaminase activity"/>
    <property type="evidence" value="ECO:0007669"/>
    <property type="project" value="UniProtKB-UniRule"/>
</dbReference>
<reference evidence="7 8" key="1">
    <citation type="submission" date="2014-08" db="EMBL/GenBank/DDBJ databases">
        <title>Genomic and Phenotypic Diversity of Colwellia psychrerythraea strains from Disparate Marine Basins.</title>
        <authorList>
            <person name="Techtmann S.M."/>
            <person name="Stelling S.C."/>
            <person name="Utturkar S.M."/>
            <person name="Alshibli N."/>
            <person name="Harris A."/>
            <person name="Brown S.D."/>
            <person name="Hazen T.C."/>
        </authorList>
    </citation>
    <scope>NUCLEOTIDE SEQUENCE [LARGE SCALE GENOMIC DNA]</scope>
    <source>
        <strain evidence="7 8">GAB14E</strain>
    </source>
</reference>
<protein>
    <recommendedName>
        <fullName evidence="3 6">Glutaminase</fullName>
        <ecNumber evidence="3 6">3.5.1.2</ecNumber>
    </recommendedName>
</protein>
<dbReference type="PATRIC" id="fig|28229.3.peg.1473"/>
<comment type="catalytic activity">
    <reaction evidence="5 6">
        <text>L-glutamine + H2O = L-glutamate + NH4(+)</text>
        <dbReference type="Rhea" id="RHEA:15889"/>
        <dbReference type="ChEBI" id="CHEBI:15377"/>
        <dbReference type="ChEBI" id="CHEBI:28938"/>
        <dbReference type="ChEBI" id="CHEBI:29985"/>
        <dbReference type="ChEBI" id="CHEBI:58359"/>
        <dbReference type="EC" id="3.5.1.2"/>
    </reaction>
</comment>
<dbReference type="EC" id="3.5.1.2" evidence="3 6"/>
<evidence type="ECO:0000256" key="1">
    <source>
        <dbReference type="ARBA" id="ARBA00011076"/>
    </source>
</evidence>
<dbReference type="NCBIfam" id="TIGR03814">
    <property type="entry name" value="Gln_ase"/>
    <property type="match status" value="1"/>
</dbReference>
<dbReference type="HAMAP" id="MF_00313">
    <property type="entry name" value="Glutaminase"/>
    <property type="match status" value="1"/>
</dbReference>
<dbReference type="PANTHER" id="PTHR12544">
    <property type="entry name" value="GLUTAMINASE"/>
    <property type="match status" value="1"/>
</dbReference>
<evidence type="ECO:0000256" key="3">
    <source>
        <dbReference type="ARBA" id="ARBA00012918"/>
    </source>
</evidence>
<dbReference type="EMBL" id="JQEC01000015">
    <property type="protein sequence ID" value="KGJ95083.1"/>
    <property type="molecule type" value="Genomic_DNA"/>
</dbReference>